<protein>
    <submittedName>
        <fullName evidence="1">Uncharacterized protein</fullName>
    </submittedName>
</protein>
<organism evidence="1">
    <name type="scientific">Arundo donax</name>
    <name type="common">Giant reed</name>
    <name type="synonym">Donax arundinaceus</name>
    <dbReference type="NCBI Taxonomy" id="35708"/>
    <lineage>
        <taxon>Eukaryota</taxon>
        <taxon>Viridiplantae</taxon>
        <taxon>Streptophyta</taxon>
        <taxon>Embryophyta</taxon>
        <taxon>Tracheophyta</taxon>
        <taxon>Spermatophyta</taxon>
        <taxon>Magnoliopsida</taxon>
        <taxon>Liliopsida</taxon>
        <taxon>Poales</taxon>
        <taxon>Poaceae</taxon>
        <taxon>PACMAD clade</taxon>
        <taxon>Arundinoideae</taxon>
        <taxon>Arundineae</taxon>
        <taxon>Arundo</taxon>
    </lineage>
</organism>
<name>A0A0A9GGK6_ARUDO</name>
<dbReference type="EMBL" id="GBRH01173666">
    <property type="protein sequence ID" value="JAE24230.1"/>
    <property type="molecule type" value="Transcribed_RNA"/>
</dbReference>
<proteinExistence type="predicted"/>
<sequence>MRGLVARGALLRHAQPHLLRSSTASSFASRRCSSSAVWHALAGTAPVVPALRRRSFRGGPKTRRYWQQEGPVAVAASRQALASPQASREALIYLHARIQ</sequence>
<reference evidence="1" key="2">
    <citation type="journal article" date="2015" name="Data Brief">
        <title>Shoot transcriptome of the giant reed, Arundo donax.</title>
        <authorList>
            <person name="Barrero R.A."/>
            <person name="Guerrero F.D."/>
            <person name="Moolhuijzen P."/>
            <person name="Goolsby J.A."/>
            <person name="Tidwell J."/>
            <person name="Bellgard S.E."/>
            <person name="Bellgard M.I."/>
        </authorList>
    </citation>
    <scope>NUCLEOTIDE SEQUENCE</scope>
    <source>
        <tissue evidence="1">Shoot tissue taken approximately 20 cm above the soil surface</tissue>
    </source>
</reference>
<evidence type="ECO:0000313" key="1">
    <source>
        <dbReference type="EMBL" id="JAE24230.1"/>
    </source>
</evidence>
<reference evidence="1" key="1">
    <citation type="submission" date="2014-09" db="EMBL/GenBank/DDBJ databases">
        <authorList>
            <person name="Magalhaes I.L.F."/>
            <person name="Oliveira U."/>
            <person name="Santos F.R."/>
            <person name="Vidigal T.H.D.A."/>
            <person name="Brescovit A.D."/>
            <person name="Santos A.J."/>
        </authorList>
    </citation>
    <scope>NUCLEOTIDE SEQUENCE</scope>
    <source>
        <tissue evidence="1">Shoot tissue taken approximately 20 cm above the soil surface</tissue>
    </source>
</reference>
<accession>A0A0A9GGK6</accession>
<dbReference type="AlphaFoldDB" id="A0A0A9GGK6"/>